<dbReference type="EMBL" id="FOKQ01000002">
    <property type="protein sequence ID" value="SFB71004.1"/>
    <property type="molecule type" value="Genomic_DNA"/>
</dbReference>
<dbReference type="AlphaFoldDB" id="A0A1I1D862"/>
<sequence>MSAGSFCLRYHTTAYGGMRSYVFVYVSLFCTNVSYGTYSCIHITADSVSTYVGIRSYTVVFHGIRFYAVAYDRIRFLSSNKRSVWNICVFMIVLRRTGSPLVPMVCVGTSVAPDGSRNQLTATASAVAIAVDFRRGNIFTPIV</sequence>
<evidence type="ECO:0000313" key="2">
    <source>
        <dbReference type="Proteomes" id="UP000182192"/>
    </source>
</evidence>
<organism evidence="1 2">
    <name type="scientific">Ruminococcus albus</name>
    <dbReference type="NCBI Taxonomy" id="1264"/>
    <lineage>
        <taxon>Bacteria</taxon>
        <taxon>Bacillati</taxon>
        <taxon>Bacillota</taxon>
        <taxon>Clostridia</taxon>
        <taxon>Eubacteriales</taxon>
        <taxon>Oscillospiraceae</taxon>
        <taxon>Ruminococcus</taxon>
    </lineage>
</organism>
<accession>A0A1I1D862</accession>
<proteinExistence type="predicted"/>
<protein>
    <submittedName>
        <fullName evidence="1">Uncharacterized protein</fullName>
    </submittedName>
</protein>
<evidence type="ECO:0000313" key="1">
    <source>
        <dbReference type="EMBL" id="SFB71004.1"/>
    </source>
</evidence>
<name>A0A1I1D862_RUMAL</name>
<gene>
    <name evidence="1" type="ORF">SAMN02910406_00284</name>
</gene>
<dbReference type="Proteomes" id="UP000182192">
    <property type="component" value="Unassembled WGS sequence"/>
</dbReference>
<reference evidence="1 2" key="1">
    <citation type="submission" date="2016-10" db="EMBL/GenBank/DDBJ databases">
        <authorList>
            <person name="de Groot N.N."/>
        </authorList>
    </citation>
    <scope>NUCLEOTIDE SEQUENCE [LARGE SCALE GENOMIC DNA]</scope>
    <source>
        <strain evidence="1 2">AR67</strain>
    </source>
</reference>